<dbReference type="RefSeq" id="WP_139180115.1">
    <property type="nucleotide sequence ID" value="NZ_FOGG01000002.1"/>
</dbReference>
<gene>
    <name evidence="1" type="ORF">SAMN04488023_102142</name>
</gene>
<evidence type="ECO:0008006" key="3">
    <source>
        <dbReference type="Google" id="ProtNLM"/>
    </source>
</evidence>
<organism evidence="1 2">
    <name type="scientific">Pedobacter rhizosphaerae</name>
    <dbReference type="NCBI Taxonomy" id="390241"/>
    <lineage>
        <taxon>Bacteria</taxon>
        <taxon>Pseudomonadati</taxon>
        <taxon>Bacteroidota</taxon>
        <taxon>Sphingobacteriia</taxon>
        <taxon>Sphingobacteriales</taxon>
        <taxon>Sphingobacteriaceae</taxon>
        <taxon>Pedobacter</taxon>
    </lineage>
</organism>
<evidence type="ECO:0000313" key="1">
    <source>
        <dbReference type="EMBL" id="SEQ92004.1"/>
    </source>
</evidence>
<proteinExistence type="predicted"/>
<dbReference type="AlphaFoldDB" id="A0A1H9JYY3"/>
<dbReference type="EMBL" id="FOGG01000002">
    <property type="protein sequence ID" value="SEQ92004.1"/>
    <property type="molecule type" value="Genomic_DNA"/>
</dbReference>
<accession>A0A1H9JYY3</accession>
<protein>
    <recommendedName>
        <fullName evidence="3">RteC protein</fullName>
    </recommendedName>
</protein>
<dbReference type="STRING" id="390241.SAMN04488023_102142"/>
<reference evidence="1 2" key="1">
    <citation type="submission" date="2016-10" db="EMBL/GenBank/DDBJ databases">
        <authorList>
            <person name="de Groot N.N."/>
        </authorList>
    </citation>
    <scope>NUCLEOTIDE SEQUENCE [LARGE SCALE GENOMIC DNA]</scope>
    <source>
        <strain evidence="1 2">DSM 18610</strain>
    </source>
</reference>
<evidence type="ECO:0000313" key="2">
    <source>
        <dbReference type="Proteomes" id="UP000199572"/>
    </source>
</evidence>
<sequence length="109" mass="12981">MSIRGINKNSFEHLIEALNYLERLQTAMDVESEQGDQLKEIREELFLVFGKYEKLIQELCDQVAVYQDLYYKVKFRFLPEKLKALRRTVPETAQEFILLRESIRKSYGS</sequence>
<dbReference type="Proteomes" id="UP000199572">
    <property type="component" value="Unassembled WGS sequence"/>
</dbReference>
<keyword evidence="2" id="KW-1185">Reference proteome</keyword>
<dbReference type="OrthoDB" id="766951at2"/>
<name>A0A1H9JYY3_9SPHI</name>